<name>A0A0L0EM99_9GAMM</name>
<dbReference type="OrthoDB" id="7593450at2"/>
<dbReference type="Gene3D" id="1.25.40.10">
    <property type="entry name" value="Tetratricopeptide repeat domain"/>
    <property type="match status" value="1"/>
</dbReference>
<dbReference type="AlphaFoldDB" id="A0A0L0EM99"/>
<dbReference type="Proteomes" id="UP000036850">
    <property type="component" value="Unassembled WGS sequence"/>
</dbReference>
<dbReference type="Gene3D" id="1.20.58.320">
    <property type="entry name" value="TPR-like"/>
    <property type="match status" value="1"/>
</dbReference>
<evidence type="ECO:0000313" key="1">
    <source>
        <dbReference type="EMBL" id="KNC65567.1"/>
    </source>
</evidence>
<gene>
    <name evidence="1" type="ORF">AC626_22365</name>
</gene>
<evidence type="ECO:0000313" key="2">
    <source>
        <dbReference type="Proteomes" id="UP000036850"/>
    </source>
</evidence>
<comment type="caution">
    <text evidence="1">The sequence shown here is derived from an EMBL/GenBank/DDBJ whole genome shotgun (WGS) entry which is preliminary data.</text>
</comment>
<dbReference type="Pfam" id="PF06041">
    <property type="entry name" value="DUF924"/>
    <property type="match status" value="1"/>
</dbReference>
<dbReference type="InterPro" id="IPR010323">
    <property type="entry name" value="DUF924"/>
</dbReference>
<proteinExistence type="predicted"/>
<protein>
    <submittedName>
        <fullName evidence="1">Membrane protein</fullName>
    </submittedName>
</protein>
<dbReference type="InterPro" id="IPR011990">
    <property type="entry name" value="TPR-like_helical_dom_sf"/>
</dbReference>
<dbReference type="SUPFAM" id="SSF48452">
    <property type="entry name" value="TPR-like"/>
    <property type="match status" value="1"/>
</dbReference>
<reference evidence="2" key="1">
    <citation type="submission" date="2015-07" db="EMBL/GenBank/DDBJ databases">
        <title>Draft genome sequence of a Pseudoalteromonas rubra strain, OCN096, isolated from Kaneohe Bay, Oahu, Hawaii.</title>
        <authorList>
            <person name="Beurmann S."/>
            <person name="Ushijima B."/>
            <person name="Belcaid M."/>
            <person name="Callahan S.M."/>
            <person name="Aeby G.S."/>
        </authorList>
    </citation>
    <scope>NUCLEOTIDE SEQUENCE [LARGE SCALE GENOMIC DNA]</scope>
    <source>
        <strain evidence="2">OCN096</strain>
    </source>
</reference>
<sequence length="178" mass="21121">MKVRPVINFWFDEIEEDKWWEKDEQFDALLREKFLDLHYAAVRGELFEDRDNPFGRLQEIILLDQFSRNMFRGTPQAFKNDTQALVLSQEAVRANAQVDMAPDQKAFLYMPFMHSESLVIHDTAMKLFAEPGLEGYYDYEVKHREIIEKFGRYPHRNKALGRDSTEAELEFINNTSDF</sequence>
<dbReference type="PATRIC" id="fig|43658.6.peg.5574"/>
<organism evidence="1 2">
    <name type="scientific">Pseudoalteromonas rubra</name>
    <dbReference type="NCBI Taxonomy" id="43658"/>
    <lineage>
        <taxon>Bacteria</taxon>
        <taxon>Pseudomonadati</taxon>
        <taxon>Pseudomonadota</taxon>
        <taxon>Gammaproteobacteria</taxon>
        <taxon>Alteromonadales</taxon>
        <taxon>Pseudoalteromonadaceae</taxon>
        <taxon>Pseudoalteromonas</taxon>
    </lineage>
</organism>
<dbReference type="EMBL" id="LFZX01000264">
    <property type="protein sequence ID" value="KNC65567.1"/>
    <property type="molecule type" value="Genomic_DNA"/>
</dbReference>
<accession>A0A0L0EM99</accession>